<dbReference type="Proteomes" id="UP000265520">
    <property type="component" value="Unassembled WGS sequence"/>
</dbReference>
<evidence type="ECO:0000313" key="2">
    <source>
        <dbReference type="Proteomes" id="UP000265520"/>
    </source>
</evidence>
<sequence length="39" mass="4498">RSAPTYELTQRIRRLLVGNVPKRSLGNKFAGEQRLEETL</sequence>
<reference evidence="1 2" key="1">
    <citation type="journal article" date="2018" name="Front. Plant Sci.">
        <title>Red Clover (Trifolium pratense) and Zigzag Clover (T. medium) - A Picture of Genomic Similarities and Differences.</title>
        <authorList>
            <person name="Dluhosova J."/>
            <person name="Istvanek J."/>
            <person name="Nedelnik J."/>
            <person name="Repkova J."/>
        </authorList>
    </citation>
    <scope>NUCLEOTIDE SEQUENCE [LARGE SCALE GENOMIC DNA]</scope>
    <source>
        <strain evidence="2">cv. 10/8</strain>
        <tissue evidence="1">Leaf</tissue>
    </source>
</reference>
<accession>A0A392VGB1</accession>
<keyword evidence="2" id="KW-1185">Reference proteome</keyword>
<comment type="caution">
    <text evidence="1">The sequence shown here is derived from an EMBL/GenBank/DDBJ whole genome shotgun (WGS) entry which is preliminary data.</text>
</comment>
<dbReference type="EMBL" id="LXQA011114768">
    <property type="protein sequence ID" value="MCI85410.1"/>
    <property type="molecule type" value="Genomic_DNA"/>
</dbReference>
<name>A0A392VGB1_9FABA</name>
<protein>
    <submittedName>
        <fullName evidence="1">Uncharacterized protein</fullName>
    </submittedName>
</protein>
<organism evidence="1 2">
    <name type="scientific">Trifolium medium</name>
    <dbReference type="NCBI Taxonomy" id="97028"/>
    <lineage>
        <taxon>Eukaryota</taxon>
        <taxon>Viridiplantae</taxon>
        <taxon>Streptophyta</taxon>
        <taxon>Embryophyta</taxon>
        <taxon>Tracheophyta</taxon>
        <taxon>Spermatophyta</taxon>
        <taxon>Magnoliopsida</taxon>
        <taxon>eudicotyledons</taxon>
        <taxon>Gunneridae</taxon>
        <taxon>Pentapetalae</taxon>
        <taxon>rosids</taxon>
        <taxon>fabids</taxon>
        <taxon>Fabales</taxon>
        <taxon>Fabaceae</taxon>
        <taxon>Papilionoideae</taxon>
        <taxon>50 kb inversion clade</taxon>
        <taxon>NPAAA clade</taxon>
        <taxon>Hologalegina</taxon>
        <taxon>IRL clade</taxon>
        <taxon>Trifolieae</taxon>
        <taxon>Trifolium</taxon>
    </lineage>
</organism>
<proteinExistence type="predicted"/>
<evidence type="ECO:0000313" key="1">
    <source>
        <dbReference type="EMBL" id="MCI85410.1"/>
    </source>
</evidence>
<feature type="non-terminal residue" evidence="1">
    <location>
        <position position="1"/>
    </location>
</feature>
<dbReference type="AlphaFoldDB" id="A0A392VGB1"/>